<evidence type="ECO:0000313" key="5">
    <source>
        <dbReference type="Proteomes" id="UP001229421"/>
    </source>
</evidence>
<dbReference type="Gene3D" id="3.50.30.50">
    <property type="entry name" value="Putative cyclase"/>
    <property type="match status" value="2"/>
</dbReference>
<dbReference type="Pfam" id="PF04199">
    <property type="entry name" value="Cyclase"/>
    <property type="match status" value="2"/>
</dbReference>
<keyword evidence="5" id="KW-1185">Reference proteome</keyword>
<dbReference type="GO" id="GO:0004061">
    <property type="term" value="F:arylformamidase activity"/>
    <property type="evidence" value="ECO:0007669"/>
    <property type="project" value="InterPro"/>
</dbReference>
<gene>
    <name evidence="4" type="ORF">QVD17_26918</name>
</gene>
<keyword evidence="3" id="KW-0272">Extracellular matrix</keyword>
<organism evidence="4 5">
    <name type="scientific">Tagetes erecta</name>
    <name type="common">African marigold</name>
    <dbReference type="NCBI Taxonomy" id="13708"/>
    <lineage>
        <taxon>Eukaryota</taxon>
        <taxon>Viridiplantae</taxon>
        <taxon>Streptophyta</taxon>
        <taxon>Embryophyta</taxon>
        <taxon>Tracheophyta</taxon>
        <taxon>Spermatophyta</taxon>
        <taxon>Magnoliopsida</taxon>
        <taxon>eudicotyledons</taxon>
        <taxon>Gunneridae</taxon>
        <taxon>Pentapetalae</taxon>
        <taxon>asterids</taxon>
        <taxon>campanulids</taxon>
        <taxon>Asterales</taxon>
        <taxon>Asteraceae</taxon>
        <taxon>Asteroideae</taxon>
        <taxon>Heliantheae alliance</taxon>
        <taxon>Tageteae</taxon>
        <taxon>Tagetes</taxon>
    </lineage>
</organism>
<evidence type="ECO:0000256" key="2">
    <source>
        <dbReference type="ARBA" id="ARBA00007865"/>
    </source>
</evidence>
<dbReference type="InterPro" id="IPR007325">
    <property type="entry name" value="KFase/CYL"/>
</dbReference>
<sequence length="510" mass="57309">MFKTTFFWFYTKGDGSGNRWDGRGPIMRWYTATMEDGRGYGDREWDESLMSSLNHHPLSSLSSSSFFLAMIKSTITVTILVTTLITHTLSSSIYSDAYPSPYIPTATLHQFDDTNLSPTRKEVYDDGHIFDITHRYHPDMPSWGSDDGLGQFLQLPASMKNGSLANNSEMKMPTHTGTHVDAPGHVFDHYFDAGFDVDTLDLRVLNDKASTIVKSDSFQTTAVHSTYYVLSVDHKTNSKLFSLVKKLARKMNPQFICLMFFLPSMIVSSQNSAYPSLYGDDKGSCGGIDSELIPPRREVYGNGKIYDITHRITPETPSGVSDDGVGDEYLQLHQSMKNGSDYNFSIIKIAAHAGTHVDAPGHMFQNYYEAGFDIDSLDLEVLNGPALLVDVPRDKNITAEVMKSLNIPKGVRRVLFRTLNTDRRLMWKKQFDTSYVGFMKDGAQWLKDNTDIQLVGIDYLSVAAYDHLIPSHLVLLESREIILVEDASSSNDITHIRAHRFIFGCLDEGF</sequence>
<accession>A0AAD8NQJ8</accession>
<dbReference type="Proteomes" id="UP001229421">
    <property type="component" value="Unassembled WGS sequence"/>
</dbReference>
<comment type="similarity">
    <text evidence="2">Belongs to the Cyclase 1 superfamily.</text>
</comment>
<name>A0AAD8NQJ8_TARER</name>
<dbReference type="AlphaFoldDB" id="A0AAD8NQJ8"/>
<dbReference type="EMBL" id="JAUHHV010000007">
    <property type="protein sequence ID" value="KAK1417784.1"/>
    <property type="molecule type" value="Genomic_DNA"/>
</dbReference>
<comment type="subcellular location">
    <subcellularLocation>
        <location evidence="1">Secreted</location>
        <location evidence="1">Extracellular space</location>
        <location evidence="1">Extracellular matrix</location>
    </subcellularLocation>
</comment>
<keyword evidence="3" id="KW-0964">Secreted</keyword>
<evidence type="ECO:0008006" key="6">
    <source>
        <dbReference type="Google" id="ProtNLM"/>
    </source>
</evidence>
<evidence type="ECO:0000256" key="1">
    <source>
        <dbReference type="ARBA" id="ARBA00004498"/>
    </source>
</evidence>
<comment type="caution">
    <text evidence="4">The sequence shown here is derived from an EMBL/GenBank/DDBJ whole genome shotgun (WGS) entry which is preliminary data.</text>
</comment>
<reference evidence="4" key="1">
    <citation type="journal article" date="2023" name="bioRxiv">
        <title>Improved chromosome-level genome assembly for marigold (Tagetes erecta).</title>
        <authorList>
            <person name="Jiang F."/>
            <person name="Yuan L."/>
            <person name="Wang S."/>
            <person name="Wang H."/>
            <person name="Xu D."/>
            <person name="Wang A."/>
            <person name="Fan W."/>
        </authorList>
    </citation>
    <scope>NUCLEOTIDE SEQUENCE</scope>
    <source>
        <strain evidence="4">WSJ</strain>
        <tissue evidence="4">Leaf</tissue>
    </source>
</reference>
<dbReference type="PANTHER" id="PTHR31118:SF28">
    <property type="entry name" value="ARYLFORMAMIDASE"/>
    <property type="match status" value="1"/>
</dbReference>
<protein>
    <recommendedName>
        <fullName evidence="6">Kynurenine formamidase</fullName>
    </recommendedName>
</protein>
<dbReference type="InterPro" id="IPR037175">
    <property type="entry name" value="KFase_sf"/>
</dbReference>
<dbReference type="PANTHER" id="PTHR31118">
    <property type="entry name" value="CYCLASE-LIKE PROTEIN 2"/>
    <property type="match status" value="1"/>
</dbReference>
<evidence type="ECO:0000256" key="3">
    <source>
        <dbReference type="ARBA" id="ARBA00022530"/>
    </source>
</evidence>
<evidence type="ECO:0000313" key="4">
    <source>
        <dbReference type="EMBL" id="KAK1417784.1"/>
    </source>
</evidence>
<dbReference type="SUPFAM" id="SSF102198">
    <property type="entry name" value="Putative cyclase"/>
    <property type="match status" value="2"/>
</dbReference>
<dbReference type="GO" id="GO:0019441">
    <property type="term" value="P:L-tryptophan catabolic process to kynurenine"/>
    <property type="evidence" value="ECO:0007669"/>
    <property type="project" value="InterPro"/>
</dbReference>
<proteinExistence type="inferred from homology"/>